<keyword evidence="2" id="KW-0813">Transport</keyword>
<accession>A0A9Q0Y0C3</accession>
<name>A0A9Q0Y0C3_9SAUR</name>
<feature type="transmembrane region" description="Helical" evidence="8">
    <location>
        <begin position="27"/>
        <end position="46"/>
    </location>
</feature>
<feature type="transmembrane region" description="Helical" evidence="8">
    <location>
        <begin position="139"/>
        <end position="157"/>
    </location>
</feature>
<dbReference type="EMBL" id="JAPFRF010000004">
    <property type="protein sequence ID" value="KAJ7335096.1"/>
    <property type="molecule type" value="Genomic_DNA"/>
</dbReference>
<evidence type="ECO:0000256" key="1">
    <source>
        <dbReference type="ARBA" id="ARBA00004651"/>
    </source>
</evidence>
<evidence type="ECO:0000256" key="3">
    <source>
        <dbReference type="ARBA" id="ARBA00022475"/>
    </source>
</evidence>
<dbReference type="InterPro" id="IPR026612">
    <property type="entry name" value="STRA6-like"/>
</dbReference>
<organism evidence="9 10">
    <name type="scientific">Phrynocephalus forsythii</name>
    <dbReference type="NCBI Taxonomy" id="171643"/>
    <lineage>
        <taxon>Eukaryota</taxon>
        <taxon>Metazoa</taxon>
        <taxon>Chordata</taxon>
        <taxon>Craniata</taxon>
        <taxon>Vertebrata</taxon>
        <taxon>Euteleostomi</taxon>
        <taxon>Lepidosauria</taxon>
        <taxon>Squamata</taxon>
        <taxon>Bifurcata</taxon>
        <taxon>Unidentata</taxon>
        <taxon>Episquamata</taxon>
        <taxon>Toxicofera</taxon>
        <taxon>Iguania</taxon>
        <taxon>Acrodonta</taxon>
        <taxon>Agamidae</taxon>
        <taxon>Agaminae</taxon>
        <taxon>Phrynocephalus</taxon>
    </lineage>
</organism>
<dbReference type="PANTHER" id="PTHR21444">
    <property type="entry name" value="COILED-COIL DOMAIN-CONTAINING PROTEIN 180"/>
    <property type="match status" value="1"/>
</dbReference>
<evidence type="ECO:0000256" key="7">
    <source>
        <dbReference type="ARBA" id="ARBA00023170"/>
    </source>
</evidence>
<evidence type="ECO:0000313" key="10">
    <source>
        <dbReference type="Proteomes" id="UP001142489"/>
    </source>
</evidence>
<comment type="subcellular location">
    <subcellularLocation>
        <location evidence="1">Cell membrane</location>
        <topology evidence="1">Multi-pass membrane protein</topology>
    </subcellularLocation>
</comment>
<dbReference type="Pfam" id="PF14752">
    <property type="entry name" value="RBP_receptor"/>
    <property type="match status" value="1"/>
</dbReference>
<comment type="caution">
    <text evidence="9">The sequence shown here is derived from an EMBL/GenBank/DDBJ whole genome shotgun (WGS) entry which is preliminary data.</text>
</comment>
<keyword evidence="5 8" id="KW-1133">Transmembrane helix</keyword>
<keyword evidence="3" id="KW-1003">Cell membrane</keyword>
<evidence type="ECO:0000256" key="2">
    <source>
        <dbReference type="ARBA" id="ARBA00022448"/>
    </source>
</evidence>
<gene>
    <name evidence="9" type="ORF">JRQ81_013037</name>
</gene>
<keyword evidence="4 8" id="KW-0812">Transmembrane</keyword>
<protein>
    <submittedName>
        <fullName evidence="9">Uncharacterized protein</fullName>
    </submittedName>
</protein>
<dbReference type="GO" id="GO:0005886">
    <property type="term" value="C:plasma membrane"/>
    <property type="evidence" value="ECO:0007669"/>
    <property type="project" value="UniProtKB-SubCell"/>
</dbReference>
<evidence type="ECO:0000256" key="4">
    <source>
        <dbReference type="ARBA" id="ARBA00022692"/>
    </source>
</evidence>
<dbReference type="GO" id="GO:0034632">
    <property type="term" value="F:retinol transmembrane transporter activity"/>
    <property type="evidence" value="ECO:0007669"/>
    <property type="project" value="InterPro"/>
</dbReference>
<feature type="non-terminal residue" evidence="9">
    <location>
        <position position="353"/>
    </location>
</feature>
<dbReference type="Proteomes" id="UP001142489">
    <property type="component" value="Unassembled WGS sequence"/>
</dbReference>
<feature type="transmembrane region" description="Helical" evidence="8">
    <location>
        <begin position="111"/>
        <end position="132"/>
    </location>
</feature>
<evidence type="ECO:0000313" key="9">
    <source>
        <dbReference type="EMBL" id="KAJ7335096.1"/>
    </source>
</evidence>
<keyword evidence="6 8" id="KW-0472">Membrane</keyword>
<keyword evidence="7" id="KW-0675">Receptor</keyword>
<dbReference type="OrthoDB" id="2376984at2759"/>
<dbReference type="PANTHER" id="PTHR21444:SF17">
    <property type="entry name" value="STIMULATED BY RETINOIC ACID GENE 6 PROTEIN-LIKE"/>
    <property type="match status" value="1"/>
</dbReference>
<feature type="transmembrane region" description="Helical" evidence="8">
    <location>
        <begin position="330"/>
        <end position="351"/>
    </location>
</feature>
<evidence type="ECO:0000256" key="8">
    <source>
        <dbReference type="SAM" id="Phobius"/>
    </source>
</evidence>
<feature type="transmembrane region" description="Helical" evidence="8">
    <location>
        <begin position="82"/>
        <end position="99"/>
    </location>
</feature>
<dbReference type="GO" id="GO:0038023">
    <property type="term" value="F:signaling receptor activity"/>
    <property type="evidence" value="ECO:0007669"/>
    <property type="project" value="InterPro"/>
</dbReference>
<evidence type="ECO:0000256" key="6">
    <source>
        <dbReference type="ARBA" id="ARBA00023136"/>
    </source>
</evidence>
<evidence type="ECO:0000256" key="5">
    <source>
        <dbReference type="ARBA" id="ARBA00022989"/>
    </source>
</evidence>
<sequence>MDFAGEDWEYNAYNNNDTCESPIETEWFLRYSLAPSLLIIVVLSFLETRRRRCCFDEKLPRCSGCIGVLTPMDAIHTFSNRWALGFAFGVVADKLIFLFEKNYIPESLPSWANVFWVILVAIEVGISAYPFFVCLSTKYAMTGATLGFLYTAAWLAIMIVDSLHCQEKDELGEYNKIILLWPSLVCYLFLLGQFVRNFVKAVKARYGLDSIDEETSLLEGSQAQYVQRLLRKPPLEQPQKKSWIQQKVYEWDPYFQFPSRMISTAMLAIICLYMFVVIEQHVYRLVLHDLRNAQAILEELTASSNLSSNASEAVAGIQIFTEYINITEGVWMFTTFSASLMCVSYVFHILACY</sequence>
<feature type="transmembrane region" description="Helical" evidence="8">
    <location>
        <begin position="177"/>
        <end position="195"/>
    </location>
</feature>
<feature type="transmembrane region" description="Helical" evidence="8">
    <location>
        <begin position="261"/>
        <end position="278"/>
    </location>
</feature>
<dbReference type="GO" id="GO:0071939">
    <property type="term" value="P:vitamin A import into cell"/>
    <property type="evidence" value="ECO:0007669"/>
    <property type="project" value="TreeGrafter"/>
</dbReference>
<dbReference type="AlphaFoldDB" id="A0A9Q0Y0C3"/>
<reference evidence="9" key="1">
    <citation type="journal article" date="2023" name="DNA Res.">
        <title>Chromosome-level genome assembly of Phrynocephalus forsythii using third-generation DNA sequencing and Hi-C analysis.</title>
        <authorList>
            <person name="Qi Y."/>
            <person name="Zhao W."/>
            <person name="Zhao Y."/>
            <person name="Niu C."/>
            <person name="Cao S."/>
            <person name="Zhang Y."/>
        </authorList>
    </citation>
    <scope>NUCLEOTIDE SEQUENCE</scope>
    <source>
        <tissue evidence="9">Muscle</tissue>
    </source>
</reference>
<proteinExistence type="predicted"/>
<keyword evidence="10" id="KW-1185">Reference proteome</keyword>